<dbReference type="Proteomes" id="UP000790377">
    <property type="component" value="Unassembled WGS sequence"/>
</dbReference>
<keyword evidence="2" id="KW-1185">Reference proteome</keyword>
<evidence type="ECO:0000313" key="1">
    <source>
        <dbReference type="EMBL" id="KAH7906859.1"/>
    </source>
</evidence>
<organism evidence="1 2">
    <name type="scientific">Hygrophoropsis aurantiaca</name>
    <dbReference type="NCBI Taxonomy" id="72124"/>
    <lineage>
        <taxon>Eukaryota</taxon>
        <taxon>Fungi</taxon>
        <taxon>Dikarya</taxon>
        <taxon>Basidiomycota</taxon>
        <taxon>Agaricomycotina</taxon>
        <taxon>Agaricomycetes</taxon>
        <taxon>Agaricomycetidae</taxon>
        <taxon>Boletales</taxon>
        <taxon>Coniophorineae</taxon>
        <taxon>Hygrophoropsidaceae</taxon>
        <taxon>Hygrophoropsis</taxon>
    </lineage>
</organism>
<sequence>MSFDTQSGGESNTALNTTRPAHHIHKSSEPLPGSNSRAAAQTQDYSPDTIERTPSSALHDTTASSGPQRGQLHTQTSFGDEDTDSTHATLGSPAPSGPSTTRTGAGINAPLQGTQQARDELPGVPTGQPKMGDKVIGKAQQLVGKATKNPVMQEKGEIRGTNGKGAVQEAARLA</sequence>
<proteinExistence type="predicted"/>
<dbReference type="EMBL" id="MU267967">
    <property type="protein sequence ID" value="KAH7906859.1"/>
    <property type="molecule type" value="Genomic_DNA"/>
</dbReference>
<protein>
    <submittedName>
        <fullName evidence="1">Uncharacterized protein</fullName>
    </submittedName>
</protein>
<comment type="caution">
    <text evidence="1">The sequence shown here is derived from an EMBL/GenBank/DDBJ whole genome shotgun (WGS) entry which is preliminary data.</text>
</comment>
<gene>
    <name evidence="1" type="ORF">BJ138DRAFT_1093573</name>
</gene>
<evidence type="ECO:0000313" key="2">
    <source>
        <dbReference type="Proteomes" id="UP000790377"/>
    </source>
</evidence>
<accession>A0ACB8A1I7</accession>
<name>A0ACB8A1I7_9AGAM</name>
<reference evidence="1" key="1">
    <citation type="journal article" date="2021" name="New Phytol.">
        <title>Evolutionary innovations through gain and loss of genes in the ectomycorrhizal Boletales.</title>
        <authorList>
            <person name="Wu G."/>
            <person name="Miyauchi S."/>
            <person name="Morin E."/>
            <person name="Kuo A."/>
            <person name="Drula E."/>
            <person name="Varga T."/>
            <person name="Kohler A."/>
            <person name="Feng B."/>
            <person name="Cao Y."/>
            <person name="Lipzen A."/>
            <person name="Daum C."/>
            <person name="Hundley H."/>
            <person name="Pangilinan J."/>
            <person name="Johnson J."/>
            <person name="Barry K."/>
            <person name="LaButti K."/>
            <person name="Ng V."/>
            <person name="Ahrendt S."/>
            <person name="Min B."/>
            <person name="Choi I.G."/>
            <person name="Park H."/>
            <person name="Plett J.M."/>
            <person name="Magnuson J."/>
            <person name="Spatafora J.W."/>
            <person name="Nagy L.G."/>
            <person name="Henrissat B."/>
            <person name="Grigoriev I.V."/>
            <person name="Yang Z.L."/>
            <person name="Xu J."/>
            <person name="Martin F.M."/>
        </authorList>
    </citation>
    <scope>NUCLEOTIDE SEQUENCE</scope>
    <source>
        <strain evidence="1">ATCC 28755</strain>
    </source>
</reference>